<evidence type="ECO:0000313" key="2">
    <source>
        <dbReference type="Proteomes" id="UP000005536"/>
    </source>
</evidence>
<comment type="caution">
    <text evidence="1">The sequence shown here is derived from an EMBL/GenBank/DDBJ whole genome shotgun (WGS) entry which is preliminary data.</text>
</comment>
<name>D4DQQ0_NEIEG</name>
<evidence type="ECO:0000313" key="1">
    <source>
        <dbReference type="EMBL" id="EFE49648.1"/>
    </source>
</evidence>
<protein>
    <submittedName>
        <fullName evidence="1">Uncharacterized protein</fullName>
    </submittedName>
</protein>
<dbReference type="AlphaFoldDB" id="D4DQQ0"/>
<proteinExistence type="predicted"/>
<sequence>MNYSGLSLNQDAAAKPQAVQTVRQGGATPCRFKVNPPYMPPVPKAAF</sequence>
<accession>D4DQQ0</accession>
<dbReference type="EMBL" id="ADBF01000042">
    <property type="protein sequence ID" value="EFE49648.1"/>
    <property type="molecule type" value="Genomic_DNA"/>
</dbReference>
<dbReference type="Proteomes" id="UP000005536">
    <property type="component" value="Unassembled WGS sequence"/>
</dbReference>
<reference evidence="1 2" key="1">
    <citation type="submission" date="2010-02" db="EMBL/GenBank/DDBJ databases">
        <authorList>
            <person name="Weinstock G."/>
            <person name="Sodergren E."/>
            <person name="Clifton S."/>
            <person name="Fulton L."/>
            <person name="Fulton B."/>
            <person name="Courtney L."/>
            <person name="Fronick C."/>
            <person name="Harrison M."/>
            <person name="Strong C."/>
            <person name="Farmer C."/>
            <person name="Delahaunty K."/>
            <person name="Markovic C."/>
            <person name="Hall O."/>
            <person name="Minx P."/>
            <person name="Tomlinson C."/>
            <person name="Mitreva M."/>
            <person name="Nelson J."/>
            <person name="Hou S."/>
            <person name="Wollam A."/>
            <person name="Pepin K.H."/>
            <person name="Johnson M."/>
            <person name="Bhonagiri V."/>
            <person name="Zhang X."/>
            <person name="Suruliraj S."/>
            <person name="Warren W."/>
            <person name="Chinwalla A."/>
            <person name="Mardis E.R."/>
            <person name="Wilson R.K."/>
        </authorList>
    </citation>
    <scope>NUCLEOTIDE SEQUENCE [LARGE SCALE GENOMIC DNA]</scope>
    <source>
        <strain evidence="1 2">ATCC 29315</strain>
    </source>
</reference>
<organism evidence="1 2">
    <name type="scientific">Neisseria elongata subsp. glycolytica ATCC 29315</name>
    <dbReference type="NCBI Taxonomy" id="546263"/>
    <lineage>
        <taxon>Bacteria</taxon>
        <taxon>Pseudomonadati</taxon>
        <taxon>Pseudomonadota</taxon>
        <taxon>Betaproteobacteria</taxon>
        <taxon>Neisseriales</taxon>
        <taxon>Neisseriaceae</taxon>
        <taxon>Neisseria</taxon>
    </lineage>
</organism>
<gene>
    <name evidence="1" type="ORF">NEIELOOT_01390</name>
</gene>